<dbReference type="Proteomes" id="UP001635816">
    <property type="component" value="Unassembled WGS sequence"/>
</dbReference>
<organism evidence="1 2">
    <name type="scientific">Mycolicibacterium nivoides</name>
    <dbReference type="NCBI Taxonomy" id="2487344"/>
    <lineage>
        <taxon>Bacteria</taxon>
        <taxon>Bacillati</taxon>
        <taxon>Actinomycetota</taxon>
        <taxon>Actinomycetes</taxon>
        <taxon>Mycobacteriales</taxon>
        <taxon>Mycobacteriaceae</taxon>
        <taxon>Mycolicibacterium</taxon>
    </lineage>
</organism>
<evidence type="ECO:0008006" key="3">
    <source>
        <dbReference type="Google" id="ProtNLM"/>
    </source>
</evidence>
<protein>
    <recommendedName>
        <fullName evidence="3">UbiC transcription regulator-associated domain-containing protein</fullName>
    </recommendedName>
</protein>
<keyword evidence="2" id="KW-1185">Reference proteome</keyword>
<gene>
    <name evidence="1" type="ORF">ACK4CT_05780</name>
</gene>
<proteinExistence type="predicted"/>
<evidence type="ECO:0000313" key="2">
    <source>
        <dbReference type="Proteomes" id="UP001635816"/>
    </source>
</evidence>
<reference evidence="1 2" key="1">
    <citation type="submission" date="2024-12" db="EMBL/GenBank/DDBJ databases">
        <title>The coexistence of Mycolicibacterium septicum and Mycolicibacterium nivoides in clinical samples.</title>
        <authorList>
            <person name="Wang C."/>
            <person name="Feng Y."/>
            <person name="Zong Z."/>
        </authorList>
    </citation>
    <scope>NUCLEOTIDE SEQUENCE [LARGE SCALE GENOMIC DNA]</scope>
    <source>
        <strain evidence="1 2">120309</strain>
    </source>
</reference>
<name>A0ABW9L6W7_9MYCO</name>
<sequence>MQRWMIGDGTGLEFPADPDTLRSAGPAFLTTAQHAFGALPQSNRITAITRFQECPGDSTGRKTLLDVRYARPADGLPTELFVKFSRDFDDSRRERA</sequence>
<dbReference type="RefSeq" id="WP_409542731.1">
    <property type="nucleotide sequence ID" value="NZ_JBKBDD010000002.1"/>
</dbReference>
<accession>A0ABW9L6W7</accession>
<comment type="caution">
    <text evidence="1">The sequence shown here is derived from an EMBL/GenBank/DDBJ whole genome shotgun (WGS) entry which is preliminary data.</text>
</comment>
<dbReference type="EMBL" id="JBKBDD010000002">
    <property type="protein sequence ID" value="MFN6542687.1"/>
    <property type="molecule type" value="Genomic_DNA"/>
</dbReference>
<evidence type="ECO:0000313" key="1">
    <source>
        <dbReference type="EMBL" id="MFN6542687.1"/>
    </source>
</evidence>